<feature type="compositionally biased region" description="Acidic residues" evidence="1">
    <location>
        <begin position="196"/>
        <end position="209"/>
    </location>
</feature>
<evidence type="ECO:0000313" key="3">
    <source>
        <dbReference type="EMBL" id="KAH1122158.1"/>
    </source>
</evidence>
<evidence type="ECO:0000256" key="1">
    <source>
        <dbReference type="SAM" id="MobiDB-lite"/>
    </source>
</evidence>
<keyword evidence="4" id="KW-1185">Reference proteome</keyword>
<proteinExistence type="predicted"/>
<sequence>MSNCLSLVKMKATKVLMLVTEGEPIGTAAHETESAYHKRKAEQRASYWHMGRNKGSHARRFILTHYHWELYQKLQSLTQGSKSVEDYYKEVEIAMIRVDIQEDRKATMARFFASLNWEIANIVELHHYVEIVDMVHMAVKVECQLKKKGSVRLYSASTTPKWSQGPGKFPLLSQSKEVAALVKNTKSTVESKEEKEENDNEVEESKEENDELKYAVDGELLVVKWSLSTQSSFNEPQRENLFHTRFLVHIKICSLVVDGGSCTNIASILMVDKLALLTTKHPRLYQLQWLNEEDELKVSKQVLVPFSIKKYHDKVLCDVIPMFAQIRNSDYITLPKREDSFCLHKVKLKNHHSFTTAIKASPRYPCFVQNKMKLMMLMVILLKKWKVHFV</sequence>
<protein>
    <recommendedName>
        <fullName evidence="2">Retrotransposon gag domain-containing protein</fullName>
    </recommendedName>
</protein>
<dbReference type="Pfam" id="PF03732">
    <property type="entry name" value="Retrotrans_gag"/>
    <property type="match status" value="1"/>
</dbReference>
<dbReference type="PANTHER" id="PTHR35046">
    <property type="entry name" value="ZINC KNUCKLE (CCHC-TYPE) FAMILY PROTEIN"/>
    <property type="match status" value="1"/>
</dbReference>
<comment type="caution">
    <text evidence="3">The sequence shown here is derived from an EMBL/GenBank/DDBJ whole genome shotgun (WGS) entry which is preliminary data.</text>
</comment>
<organism evidence="3 4">
    <name type="scientific">Gossypium stocksii</name>
    <dbReference type="NCBI Taxonomy" id="47602"/>
    <lineage>
        <taxon>Eukaryota</taxon>
        <taxon>Viridiplantae</taxon>
        <taxon>Streptophyta</taxon>
        <taxon>Embryophyta</taxon>
        <taxon>Tracheophyta</taxon>
        <taxon>Spermatophyta</taxon>
        <taxon>Magnoliopsida</taxon>
        <taxon>eudicotyledons</taxon>
        <taxon>Gunneridae</taxon>
        <taxon>Pentapetalae</taxon>
        <taxon>rosids</taxon>
        <taxon>malvids</taxon>
        <taxon>Malvales</taxon>
        <taxon>Malvaceae</taxon>
        <taxon>Malvoideae</taxon>
        <taxon>Gossypium</taxon>
    </lineage>
</organism>
<dbReference type="OrthoDB" id="1001865at2759"/>
<gene>
    <name evidence="3" type="ORF">J1N35_005318</name>
</gene>
<dbReference type="PANTHER" id="PTHR35046:SF9">
    <property type="entry name" value="RNA-DIRECTED DNA POLYMERASE"/>
    <property type="match status" value="1"/>
</dbReference>
<reference evidence="3 4" key="1">
    <citation type="journal article" date="2021" name="Plant Biotechnol. J.">
        <title>Multi-omics assisted identification of the key and species-specific regulatory components of drought-tolerant mechanisms in Gossypium stocksii.</title>
        <authorList>
            <person name="Yu D."/>
            <person name="Ke L."/>
            <person name="Zhang D."/>
            <person name="Wu Y."/>
            <person name="Sun Y."/>
            <person name="Mei J."/>
            <person name="Sun J."/>
            <person name="Sun Y."/>
        </authorList>
    </citation>
    <scope>NUCLEOTIDE SEQUENCE [LARGE SCALE GENOMIC DNA]</scope>
    <source>
        <strain evidence="4">cv. E1</strain>
        <tissue evidence="3">Leaf</tissue>
    </source>
</reference>
<dbReference type="InterPro" id="IPR005162">
    <property type="entry name" value="Retrotrans_gag_dom"/>
</dbReference>
<dbReference type="EMBL" id="JAIQCV010000002">
    <property type="protein sequence ID" value="KAH1122158.1"/>
    <property type="molecule type" value="Genomic_DNA"/>
</dbReference>
<feature type="domain" description="Retrotransposon gag" evidence="2">
    <location>
        <begin position="58"/>
        <end position="116"/>
    </location>
</feature>
<evidence type="ECO:0000259" key="2">
    <source>
        <dbReference type="Pfam" id="PF03732"/>
    </source>
</evidence>
<evidence type="ECO:0000313" key="4">
    <source>
        <dbReference type="Proteomes" id="UP000828251"/>
    </source>
</evidence>
<dbReference type="AlphaFoldDB" id="A0A9D3WEB1"/>
<feature type="region of interest" description="Disordered" evidence="1">
    <location>
        <begin position="185"/>
        <end position="209"/>
    </location>
</feature>
<dbReference type="Proteomes" id="UP000828251">
    <property type="component" value="Unassembled WGS sequence"/>
</dbReference>
<accession>A0A9D3WEB1</accession>
<name>A0A9D3WEB1_9ROSI</name>